<dbReference type="InterPro" id="IPR007462">
    <property type="entry name" value="COV1-like"/>
</dbReference>
<dbReference type="Pfam" id="PF04367">
    <property type="entry name" value="DUF502"/>
    <property type="match status" value="1"/>
</dbReference>
<dbReference type="OrthoDB" id="5636623at2"/>
<keyword evidence="2" id="KW-0472">Membrane</keyword>
<feature type="transmembrane region" description="Helical" evidence="2">
    <location>
        <begin position="12"/>
        <end position="29"/>
    </location>
</feature>
<gene>
    <name evidence="3" type="ORF">SAMN06297229_0122</name>
</gene>
<protein>
    <submittedName>
        <fullName evidence="3">Uncharacterized membrane protein</fullName>
    </submittedName>
</protein>
<dbReference type="PANTHER" id="PTHR31876">
    <property type="entry name" value="COV-LIKE PROTEIN 1"/>
    <property type="match status" value="1"/>
</dbReference>
<dbReference type="PANTHER" id="PTHR31876:SF26">
    <property type="entry name" value="PROTEIN LIKE COV 2"/>
    <property type="match status" value="1"/>
</dbReference>
<proteinExistence type="predicted"/>
<organism evidence="3 4">
    <name type="scientific">Pseudidiomarina planktonica</name>
    <dbReference type="NCBI Taxonomy" id="1323738"/>
    <lineage>
        <taxon>Bacteria</taxon>
        <taxon>Pseudomonadati</taxon>
        <taxon>Pseudomonadota</taxon>
        <taxon>Gammaproteobacteria</taxon>
        <taxon>Alteromonadales</taxon>
        <taxon>Idiomarinaceae</taxon>
        <taxon>Pseudidiomarina</taxon>
    </lineage>
</organism>
<keyword evidence="2" id="KW-1133">Transmembrane helix</keyword>
<dbReference type="EMBL" id="FXWH01000001">
    <property type="protein sequence ID" value="SMQ58476.1"/>
    <property type="molecule type" value="Genomic_DNA"/>
</dbReference>
<evidence type="ECO:0000313" key="4">
    <source>
        <dbReference type="Proteomes" id="UP000194450"/>
    </source>
</evidence>
<name>A0A1Y6E706_9GAMM</name>
<accession>A0A1Y6E706</accession>
<feature type="region of interest" description="Disordered" evidence="1">
    <location>
        <begin position="192"/>
        <end position="211"/>
    </location>
</feature>
<keyword evidence="4" id="KW-1185">Reference proteome</keyword>
<keyword evidence="2" id="KW-0812">Transmembrane</keyword>
<dbReference type="Proteomes" id="UP000194450">
    <property type="component" value="Unassembled WGS sequence"/>
</dbReference>
<evidence type="ECO:0000256" key="2">
    <source>
        <dbReference type="SAM" id="Phobius"/>
    </source>
</evidence>
<dbReference type="RefSeq" id="WP_086433329.1">
    <property type="nucleotide sequence ID" value="NZ_FXWH01000001.1"/>
</dbReference>
<feature type="transmembrane region" description="Helical" evidence="2">
    <location>
        <begin position="49"/>
        <end position="67"/>
    </location>
</feature>
<sequence>MKRVLQSLVKGLAILLPIILTITLVRWLLVTMETWLKPLWLMVLPEFYYFPGLAFISFLIIAIIMGFSSRWRLFYGVWMIPGRVMEKLPVMRQLYATINDIFELMSGKNFTEESVVLVTLPGSHMQLIGIVTKKSGVKGDMISECLDEDQIAVYLPMSYMVGGYMVMVPRNCTTNLDMSPSDAMQLVISGGLGKGQRTEPAESDTKNKSKE</sequence>
<reference evidence="4" key="1">
    <citation type="submission" date="2017-04" db="EMBL/GenBank/DDBJ databases">
        <authorList>
            <person name="Varghese N."/>
            <person name="Submissions S."/>
        </authorList>
    </citation>
    <scope>NUCLEOTIDE SEQUENCE [LARGE SCALE GENOMIC DNA]</scope>
</reference>
<dbReference type="AlphaFoldDB" id="A0A1Y6E706"/>
<evidence type="ECO:0000256" key="1">
    <source>
        <dbReference type="SAM" id="MobiDB-lite"/>
    </source>
</evidence>
<evidence type="ECO:0000313" key="3">
    <source>
        <dbReference type="EMBL" id="SMQ58476.1"/>
    </source>
</evidence>
<feature type="compositionally biased region" description="Basic and acidic residues" evidence="1">
    <location>
        <begin position="196"/>
        <end position="211"/>
    </location>
</feature>